<dbReference type="EMBL" id="CAJOBC010000423">
    <property type="protein sequence ID" value="CAF3584190.1"/>
    <property type="molecule type" value="Genomic_DNA"/>
</dbReference>
<organism evidence="1 3">
    <name type="scientific">Didymodactylos carnosus</name>
    <dbReference type="NCBI Taxonomy" id="1234261"/>
    <lineage>
        <taxon>Eukaryota</taxon>
        <taxon>Metazoa</taxon>
        <taxon>Spiralia</taxon>
        <taxon>Gnathifera</taxon>
        <taxon>Rotifera</taxon>
        <taxon>Eurotatoria</taxon>
        <taxon>Bdelloidea</taxon>
        <taxon>Philodinida</taxon>
        <taxon>Philodinidae</taxon>
        <taxon>Didymodactylos</taxon>
    </lineage>
</organism>
<dbReference type="Proteomes" id="UP000663829">
    <property type="component" value="Unassembled WGS sequence"/>
</dbReference>
<evidence type="ECO:0000313" key="3">
    <source>
        <dbReference type="Proteomes" id="UP000663829"/>
    </source>
</evidence>
<gene>
    <name evidence="1" type="ORF">GPM918_LOCUS3426</name>
    <name evidence="2" type="ORF">SRO942_LOCUS3426</name>
</gene>
<accession>A0A813SSN5</accession>
<dbReference type="OrthoDB" id="10021805at2759"/>
<evidence type="ECO:0000313" key="1">
    <source>
        <dbReference type="EMBL" id="CAF0799305.1"/>
    </source>
</evidence>
<sequence>MGRSVKTFEDFVCYASKVMEKSLIQYSYWYGFARKEQELMYKHGKNYEQFGRYLRTKYNTRTHVAEQLLDRLILEKKSVISINSNNRHFSTNAAIAAVELPSFDYLTLEQPATILKETTPLVNDQLETQFKPYFNECIKSAERIKINRRSDRDRQICYENLILVQKLIRIKNRVNKSNANLKTDYINHCQLLVQKANCKSGAMKLVKDRFPVKKLSSCTIVNDKSQHRKEAKLTTLGDRTHRTIDAEITNRFHQTENSDVSASTTLCSSTQSSSFIATANSTATATTSYSTIDDQATEHEADTLNDVELPLKKHKIPKRKIALHHRTSYSTNSLQSKYLRANSCSNVELPSLMTTKEEPHVIKSHHDLLYKKLLKWIN</sequence>
<proteinExistence type="predicted"/>
<name>A0A813SSN5_9BILA</name>
<dbReference type="EMBL" id="CAJNOQ010000423">
    <property type="protein sequence ID" value="CAF0799305.1"/>
    <property type="molecule type" value="Genomic_DNA"/>
</dbReference>
<dbReference type="Proteomes" id="UP000681722">
    <property type="component" value="Unassembled WGS sequence"/>
</dbReference>
<evidence type="ECO:0000313" key="2">
    <source>
        <dbReference type="EMBL" id="CAF3584190.1"/>
    </source>
</evidence>
<protein>
    <submittedName>
        <fullName evidence="1">Uncharacterized protein</fullName>
    </submittedName>
</protein>
<keyword evidence="3" id="KW-1185">Reference proteome</keyword>
<comment type="caution">
    <text evidence="1">The sequence shown here is derived from an EMBL/GenBank/DDBJ whole genome shotgun (WGS) entry which is preliminary data.</text>
</comment>
<dbReference type="AlphaFoldDB" id="A0A813SSN5"/>
<reference evidence="1" key="1">
    <citation type="submission" date="2021-02" db="EMBL/GenBank/DDBJ databases">
        <authorList>
            <person name="Nowell W R."/>
        </authorList>
    </citation>
    <scope>NUCLEOTIDE SEQUENCE</scope>
</reference>